<feature type="region of interest" description="Disordered" evidence="1">
    <location>
        <begin position="1"/>
        <end position="33"/>
    </location>
</feature>
<feature type="compositionally biased region" description="Polar residues" evidence="1">
    <location>
        <begin position="77"/>
        <end position="86"/>
    </location>
</feature>
<dbReference type="InterPro" id="IPR050823">
    <property type="entry name" value="Plant_Ser_Thr_Prot_Kinase"/>
</dbReference>
<dbReference type="InterPro" id="IPR011009">
    <property type="entry name" value="Kinase-like_dom_sf"/>
</dbReference>
<sequence>MSGGLRASVKGNLMAQRDPVIENENETNLTADSHTSTASASYVYDGNIPCFPELTSAAKSMAAFGTRIKAESRSHHGPSSTPQTEGDNLHSLKNFRFNELKSATGDFRRDHVLGGSDSGHVYKGWMDVHSLTAAKPGKGMAIAIKKICAEERSLLGHKQWLTEVNSRRHLVHPNLVKLIGYCLKDSKRFLVYEYMPQRSLDKHLLRRDSHCQLSWDLRMKIALGAARGLAYLHSDEVKVMYGDFRSSKILLDSNYNAKLCGYGLAKVGFEGYRSRIPVVDTYLDDRICFTPVYMYGAPEYMIHDDLTPKSDVYSFGVVLLEILSGKLAFYDKMSWGKRDLFLVNIELAKMSPSQGFSANKRKVVRIFDAHLEGQYSEDVAMKALDLAMHCLSNEPESRPNMNEVVQVLEQL</sequence>
<evidence type="ECO:0000259" key="2">
    <source>
        <dbReference type="PROSITE" id="PS50011"/>
    </source>
</evidence>
<dbReference type="Gene3D" id="1.10.510.10">
    <property type="entry name" value="Transferase(Phosphotransferase) domain 1"/>
    <property type="match status" value="1"/>
</dbReference>
<accession>A0AAW1W1T2</accession>
<dbReference type="AlphaFoldDB" id="A0AAW1W1T2"/>
<proteinExistence type="predicted"/>
<comment type="caution">
    <text evidence="3">The sequence shown here is derived from an EMBL/GenBank/DDBJ whole genome shotgun (WGS) entry which is preliminary data.</text>
</comment>
<evidence type="ECO:0000313" key="4">
    <source>
        <dbReference type="Proteomes" id="UP001457282"/>
    </source>
</evidence>
<feature type="domain" description="Protein kinase" evidence="2">
    <location>
        <begin position="107"/>
        <end position="411"/>
    </location>
</feature>
<dbReference type="PROSITE" id="PS50011">
    <property type="entry name" value="PROTEIN_KINASE_DOM"/>
    <property type="match status" value="1"/>
</dbReference>
<reference evidence="3 4" key="1">
    <citation type="journal article" date="2023" name="G3 (Bethesda)">
        <title>A chromosome-length genome assembly and annotation of blackberry (Rubus argutus, cv. 'Hillquist').</title>
        <authorList>
            <person name="Bruna T."/>
            <person name="Aryal R."/>
            <person name="Dudchenko O."/>
            <person name="Sargent D.J."/>
            <person name="Mead D."/>
            <person name="Buti M."/>
            <person name="Cavallini A."/>
            <person name="Hytonen T."/>
            <person name="Andres J."/>
            <person name="Pham M."/>
            <person name="Weisz D."/>
            <person name="Mascagni F."/>
            <person name="Usai G."/>
            <person name="Natali L."/>
            <person name="Bassil N."/>
            <person name="Fernandez G.E."/>
            <person name="Lomsadze A."/>
            <person name="Armour M."/>
            <person name="Olukolu B."/>
            <person name="Poorten T."/>
            <person name="Britton C."/>
            <person name="Davik J."/>
            <person name="Ashrafi H."/>
            <person name="Aiden E.L."/>
            <person name="Borodovsky M."/>
            <person name="Worthington M."/>
        </authorList>
    </citation>
    <scope>NUCLEOTIDE SEQUENCE [LARGE SCALE GENOMIC DNA]</scope>
    <source>
        <strain evidence="3">PI 553951</strain>
    </source>
</reference>
<gene>
    <name evidence="3" type="ORF">M0R45_037357</name>
</gene>
<dbReference type="GO" id="GO:0004672">
    <property type="term" value="F:protein kinase activity"/>
    <property type="evidence" value="ECO:0007669"/>
    <property type="project" value="InterPro"/>
</dbReference>
<dbReference type="SUPFAM" id="SSF56112">
    <property type="entry name" value="Protein kinase-like (PK-like)"/>
    <property type="match status" value="1"/>
</dbReference>
<dbReference type="InterPro" id="IPR000719">
    <property type="entry name" value="Prot_kinase_dom"/>
</dbReference>
<dbReference type="Pfam" id="PF00069">
    <property type="entry name" value="Pkinase"/>
    <property type="match status" value="1"/>
</dbReference>
<dbReference type="Gene3D" id="3.30.200.20">
    <property type="entry name" value="Phosphorylase Kinase, domain 1"/>
    <property type="match status" value="1"/>
</dbReference>
<protein>
    <recommendedName>
        <fullName evidence="2">Protein kinase domain-containing protein</fullName>
    </recommendedName>
</protein>
<dbReference type="GO" id="GO:0005524">
    <property type="term" value="F:ATP binding"/>
    <property type="evidence" value="ECO:0007669"/>
    <property type="project" value="InterPro"/>
</dbReference>
<organism evidence="3 4">
    <name type="scientific">Rubus argutus</name>
    <name type="common">Southern blackberry</name>
    <dbReference type="NCBI Taxonomy" id="59490"/>
    <lineage>
        <taxon>Eukaryota</taxon>
        <taxon>Viridiplantae</taxon>
        <taxon>Streptophyta</taxon>
        <taxon>Embryophyta</taxon>
        <taxon>Tracheophyta</taxon>
        <taxon>Spermatophyta</taxon>
        <taxon>Magnoliopsida</taxon>
        <taxon>eudicotyledons</taxon>
        <taxon>Gunneridae</taxon>
        <taxon>Pentapetalae</taxon>
        <taxon>rosids</taxon>
        <taxon>fabids</taxon>
        <taxon>Rosales</taxon>
        <taxon>Rosaceae</taxon>
        <taxon>Rosoideae</taxon>
        <taxon>Rosoideae incertae sedis</taxon>
        <taxon>Rubus</taxon>
    </lineage>
</organism>
<dbReference type="Proteomes" id="UP001457282">
    <property type="component" value="Unassembled WGS sequence"/>
</dbReference>
<name>A0AAW1W1T2_RUBAR</name>
<dbReference type="EMBL" id="JBEDUW010000007">
    <property type="protein sequence ID" value="KAK9913544.1"/>
    <property type="molecule type" value="Genomic_DNA"/>
</dbReference>
<keyword evidence="4" id="KW-1185">Reference proteome</keyword>
<evidence type="ECO:0000313" key="3">
    <source>
        <dbReference type="EMBL" id="KAK9913544.1"/>
    </source>
</evidence>
<dbReference type="PANTHER" id="PTHR45621">
    <property type="entry name" value="OS01G0588500 PROTEIN-RELATED"/>
    <property type="match status" value="1"/>
</dbReference>
<evidence type="ECO:0000256" key="1">
    <source>
        <dbReference type="SAM" id="MobiDB-lite"/>
    </source>
</evidence>
<feature type="region of interest" description="Disordered" evidence="1">
    <location>
        <begin position="69"/>
        <end position="89"/>
    </location>
</feature>